<dbReference type="Pfam" id="PF00535">
    <property type="entry name" value="Glycos_transf_2"/>
    <property type="match status" value="1"/>
</dbReference>
<dbReference type="SUPFAM" id="SSF53448">
    <property type="entry name" value="Nucleotide-diphospho-sugar transferases"/>
    <property type="match status" value="1"/>
</dbReference>
<feature type="domain" description="Glycosyltransferase 2-like" evidence="1">
    <location>
        <begin position="11"/>
        <end position="115"/>
    </location>
</feature>
<accession>A0A0F9C9N8</accession>
<dbReference type="AlphaFoldDB" id="A0A0F9C9N8"/>
<dbReference type="InterPro" id="IPR001173">
    <property type="entry name" value="Glyco_trans_2-like"/>
</dbReference>
<dbReference type="InterPro" id="IPR029044">
    <property type="entry name" value="Nucleotide-diphossugar_trans"/>
</dbReference>
<proteinExistence type="predicted"/>
<dbReference type="CDD" id="cd00761">
    <property type="entry name" value="Glyco_tranf_GTA_type"/>
    <property type="match status" value="1"/>
</dbReference>
<evidence type="ECO:0000259" key="1">
    <source>
        <dbReference type="Pfam" id="PF00535"/>
    </source>
</evidence>
<dbReference type="PANTHER" id="PTHR43685">
    <property type="entry name" value="GLYCOSYLTRANSFERASE"/>
    <property type="match status" value="1"/>
</dbReference>
<protein>
    <recommendedName>
        <fullName evidence="1">Glycosyltransferase 2-like domain-containing protein</fullName>
    </recommendedName>
</protein>
<dbReference type="Gene3D" id="3.90.550.10">
    <property type="entry name" value="Spore Coat Polysaccharide Biosynthesis Protein SpsA, Chain A"/>
    <property type="match status" value="1"/>
</dbReference>
<organism evidence="2">
    <name type="scientific">marine sediment metagenome</name>
    <dbReference type="NCBI Taxonomy" id="412755"/>
    <lineage>
        <taxon>unclassified sequences</taxon>
        <taxon>metagenomes</taxon>
        <taxon>ecological metagenomes</taxon>
    </lineage>
</organism>
<dbReference type="InterPro" id="IPR050834">
    <property type="entry name" value="Glycosyltransf_2"/>
</dbReference>
<evidence type="ECO:0000313" key="2">
    <source>
        <dbReference type="EMBL" id="KKL45849.1"/>
    </source>
</evidence>
<comment type="caution">
    <text evidence="2">The sequence shown here is derived from an EMBL/GenBank/DDBJ whole genome shotgun (WGS) entry which is preliminary data.</text>
</comment>
<reference evidence="2" key="1">
    <citation type="journal article" date="2015" name="Nature">
        <title>Complex archaea that bridge the gap between prokaryotes and eukaryotes.</title>
        <authorList>
            <person name="Spang A."/>
            <person name="Saw J.H."/>
            <person name="Jorgensen S.L."/>
            <person name="Zaremba-Niedzwiedzka K."/>
            <person name="Martijn J."/>
            <person name="Lind A.E."/>
            <person name="van Eijk R."/>
            <person name="Schleper C."/>
            <person name="Guy L."/>
            <person name="Ettema T.J."/>
        </authorList>
    </citation>
    <scope>NUCLEOTIDE SEQUENCE</scope>
</reference>
<dbReference type="PANTHER" id="PTHR43685:SF11">
    <property type="entry name" value="GLYCOSYLTRANSFERASE TAGX-RELATED"/>
    <property type="match status" value="1"/>
</dbReference>
<dbReference type="EMBL" id="LAZR01034241">
    <property type="protein sequence ID" value="KKL45849.1"/>
    <property type="molecule type" value="Genomic_DNA"/>
</dbReference>
<sequence length="190" mass="21364">MSSEKDRRVDIIIHTYNRAHLIERAVHAALNQSCWNRLVTMVNDGSSDATKQVLQPCFSRPDFSYIQLKKNLGTAGAKNAALLLTGGSAVTFHDSDDIVHRDKVLRQLRVLTHHALILPDGRQVEIRRNLSLVDDIFPNLQMGADVTGDWTHVNSGLFRQNVFARFGGFESCIEEGREFRNRINLNGAIV</sequence>
<gene>
    <name evidence="2" type="ORF">LCGC14_2351510</name>
</gene>
<name>A0A0F9C9N8_9ZZZZ</name>